<dbReference type="SUPFAM" id="SSF55120">
    <property type="entry name" value="Pseudouridine synthase"/>
    <property type="match status" value="1"/>
</dbReference>
<keyword evidence="5" id="KW-1185">Reference proteome</keyword>
<evidence type="ECO:0000313" key="5">
    <source>
        <dbReference type="Proteomes" id="UP000054408"/>
    </source>
</evidence>
<evidence type="ECO:0000256" key="2">
    <source>
        <dbReference type="SAM" id="MobiDB-lite"/>
    </source>
</evidence>
<feature type="region of interest" description="Disordered" evidence="2">
    <location>
        <begin position="1"/>
        <end position="40"/>
    </location>
</feature>
<feature type="active site" evidence="1">
    <location>
        <position position="222"/>
    </location>
</feature>
<dbReference type="Pfam" id="PF00849">
    <property type="entry name" value="PseudoU_synth_2"/>
    <property type="match status" value="1"/>
</dbReference>
<dbReference type="InterPro" id="IPR006225">
    <property type="entry name" value="PsdUridine_synth_RluC/D"/>
</dbReference>
<organism evidence="4 5">
    <name type="scientific">Thecamonas trahens ATCC 50062</name>
    <dbReference type="NCBI Taxonomy" id="461836"/>
    <lineage>
        <taxon>Eukaryota</taxon>
        <taxon>Apusozoa</taxon>
        <taxon>Apusomonadida</taxon>
        <taxon>Apusomonadidae</taxon>
        <taxon>Thecamonas</taxon>
    </lineage>
</organism>
<name>A0A0L0DAI7_THETB</name>
<gene>
    <name evidence="4" type="ORF">AMSG_05245</name>
</gene>
<dbReference type="PANTHER" id="PTHR21600">
    <property type="entry name" value="MITOCHONDRIAL RNA PSEUDOURIDINE SYNTHASE"/>
    <property type="match status" value="1"/>
</dbReference>
<dbReference type="CDD" id="cd02557">
    <property type="entry name" value="PseudoU_synth_ScRIB2"/>
    <property type="match status" value="1"/>
</dbReference>
<dbReference type="NCBIfam" id="TIGR00005">
    <property type="entry name" value="rluA_subfam"/>
    <property type="match status" value="1"/>
</dbReference>
<evidence type="ECO:0000313" key="4">
    <source>
        <dbReference type="EMBL" id="KNC49250.1"/>
    </source>
</evidence>
<dbReference type="InterPro" id="IPR006224">
    <property type="entry name" value="PsdUridine_synth_RluA-like_CS"/>
</dbReference>
<dbReference type="InterPro" id="IPR006145">
    <property type="entry name" value="PsdUridine_synth_RsuA/RluA"/>
</dbReference>
<dbReference type="GO" id="GO:0000455">
    <property type="term" value="P:enzyme-directed rRNA pseudouridine synthesis"/>
    <property type="evidence" value="ECO:0007669"/>
    <property type="project" value="TreeGrafter"/>
</dbReference>
<dbReference type="PANTHER" id="PTHR21600:SF40">
    <property type="entry name" value="PSEUDOURIDYLATE SYNTHASE RPUSD2"/>
    <property type="match status" value="1"/>
</dbReference>
<dbReference type="Proteomes" id="UP000054408">
    <property type="component" value="Unassembled WGS sequence"/>
</dbReference>
<protein>
    <recommendedName>
        <fullName evidence="3">Pseudouridine synthase RsuA/RluA-like domain-containing protein</fullName>
    </recommendedName>
</protein>
<accession>A0A0L0DAI7</accession>
<dbReference type="GO" id="GO:0003723">
    <property type="term" value="F:RNA binding"/>
    <property type="evidence" value="ECO:0007669"/>
    <property type="project" value="InterPro"/>
</dbReference>
<dbReference type="OrthoDB" id="424794at2759"/>
<dbReference type="RefSeq" id="XP_013757964.1">
    <property type="nucleotide sequence ID" value="XM_013902510.1"/>
</dbReference>
<dbReference type="GO" id="GO:0009982">
    <property type="term" value="F:pseudouridine synthase activity"/>
    <property type="evidence" value="ECO:0007669"/>
    <property type="project" value="InterPro"/>
</dbReference>
<dbReference type="STRING" id="461836.A0A0L0DAI7"/>
<sequence length="506" mass="55423">MSASSRPQGKGKREASPSPPADGETGKAGESALEDARRRKRQKLAAGYVFKVDDRGIEKRPQPRLKGKTVSSMPRMLAETEYEKLPGGLRGVVPYYFTYVANARKRWLGQTVAGLFETEFVGSSPEYIRKACAAGRLRIQDQIISPELVLRDNDWMTHEMHRHEPPVLDIEPEVLAETDAILAVNKPCSIPVHPCGRFRHNTVVFLLGRRSYLSLWPLYRLDRVTSGLLLFGKDQNAGRKYSEAIKARRVSKTYLARVDGEFPPGVLRVDARLDKLDGRTGQMGVVESGGKEASTIFERVSTADGSSVIRCKPLTGRTHQIRLHLLHLGFPISNDPLYNEAHRAALSARAEAEPESLARCGPVDPSSPNYDEICEMCNGQEVYKDISGHALELWLHALRYEFFPGEDLPPDNDLEQRVFTTPLPYWAEDDFDVNNHIVTTMRRKYSDAVAAVSTPADVAAQRAAAIDAAIVAGASGLEGAAGVAAKAVVGKDAATVVGDDAPPAAS</sequence>
<dbReference type="Gene3D" id="3.30.2350.10">
    <property type="entry name" value="Pseudouridine synthase"/>
    <property type="match status" value="1"/>
</dbReference>
<feature type="domain" description="Pseudouridine synthase RsuA/RluA-like" evidence="3">
    <location>
        <begin position="181"/>
        <end position="327"/>
    </location>
</feature>
<dbReference type="eggNOG" id="KOG1919">
    <property type="taxonomic scope" value="Eukaryota"/>
</dbReference>
<dbReference type="EMBL" id="GL349454">
    <property type="protein sequence ID" value="KNC49250.1"/>
    <property type="molecule type" value="Genomic_DNA"/>
</dbReference>
<dbReference type="PROSITE" id="PS01129">
    <property type="entry name" value="PSI_RLU"/>
    <property type="match status" value="1"/>
</dbReference>
<dbReference type="AlphaFoldDB" id="A0A0L0DAI7"/>
<dbReference type="GeneID" id="25564687"/>
<evidence type="ECO:0000259" key="3">
    <source>
        <dbReference type="Pfam" id="PF00849"/>
    </source>
</evidence>
<dbReference type="InterPro" id="IPR020103">
    <property type="entry name" value="PsdUridine_synth_cat_dom_sf"/>
</dbReference>
<evidence type="ECO:0000256" key="1">
    <source>
        <dbReference type="PIRSR" id="PIRSR606225-1"/>
    </source>
</evidence>
<reference evidence="4 5" key="1">
    <citation type="submission" date="2010-05" db="EMBL/GenBank/DDBJ databases">
        <title>The Genome Sequence of Thecamonas trahens ATCC 50062.</title>
        <authorList>
            <consortium name="The Broad Institute Genome Sequencing Platform"/>
            <person name="Russ C."/>
            <person name="Cuomo C."/>
            <person name="Shea T."/>
            <person name="Young S.K."/>
            <person name="Zeng Q."/>
            <person name="Koehrsen M."/>
            <person name="Haas B."/>
            <person name="Borodovsky M."/>
            <person name="Guigo R."/>
            <person name="Alvarado L."/>
            <person name="Berlin A."/>
            <person name="Bochicchio J."/>
            <person name="Borenstein D."/>
            <person name="Chapman S."/>
            <person name="Chen Z."/>
            <person name="Freedman E."/>
            <person name="Gellesch M."/>
            <person name="Goldberg J."/>
            <person name="Griggs A."/>
            <person name="Gujja S."/>
            <person name="Heilman E."/>
            <person name="Heiman D."/>
            <person name="Hepburn T."/>
            <person name="Howarth C."/>
            <person name="Jen D."/>
            <person name="Larson L."/>
            <person name="Mehta T."/>
            <person name="Park D."/>
            <person name="Pearson M."/>
            <person name="Roberts A."/>
            <person name="Saif S."/>
            <person name="Shenoy N."/>
            <person name="Sisk P."/>
            <person name="Stolte C."/>
            <person name="Sykes S."/>
            <person name="Thomson T."/>
            <person name="Walk T."/>
            <person name="White J."/>
            <person name="Yandava C."/>
            <person name="Burger G."/>
            <person name="Gray M.W."/>
            <person name="Holland P.W.H."/>
            <person name="King N."/>
            <person name="Lang F.B.F."/>
            <person name="Roger A.J."/>
            <person name="Ruiz-Trillo I."/>
            <person name="Lander E."/>
            <person name="Nusbaum C."/>
        </authorList>
    </citation>
    <scope>NUCLEOTIDE SEQUENCE [LARGE SCALE GENOMIC DNA]</scope>
    <source>
        <strain evidence="4 5">ATCC 50062</strain>
    </source>
</reference>
<dbReference type="InterPro" id="IPR050188">
    <property type="entry name" value="RluA_PseudoU_synthase"/>
</dbReference>
<proteinExistence type="predicted"/>